<keyword evidence="2" id="KW-0812">Transmembrane</keyword>
<keyword evidence="2" id="KW-0472">Membrane</keyword>
<evidence type="ECO:0000313" key="3">
    <source>
        <dbReference type="EMBL" id="GED04575.1"/>
    </source>
</evidence>
<keyword evidence="2" id="KW-1133">Transmembrane helix</keyword>
<dbReference type="Proteomes" id="UP000316612">
    <property type="component" value="Unassembled WGS sequence"/>
</dbReference>
<dbReference type="OrthoDB" id="4479226at2"/>
<keyword evidence="4" id="KW-1185">Reference proteome</keyword>
<feature type="region of interest" description="Disordered" evidence="1">
    <location>
        <begin position="161"/>
        <end position="181"/>
    </location>
</feature>
<gene>
    <name evidence="3" type="ORF">AUR04nite_01070</name>
</gene>
<dbReference type="EMBL" id="BJNY01000001">
    <property type="protein sequence ID" value="GED04575.1"/>
    <property type="molecule type" value="Genomic_DNA"/>
</dbReference>
<dbReference type="AlphaFoldDB" id="A0A4Y4DLQ7"/>
<evidence type="ECO:0000256" key="2">
    <source>
        <dbReference type="SAM" id="Phobius"/>
    </source>
</evidence>
<name>A0A4Y4DLQ7_GLUUR</name>
<reference evidence="3 4" key="1">
    <citation type="submission" date="2019-06" db="EMBL/GenBank/DDBJ databases">
        <title>Whole genome shotgun sequence of Glutamicibacter uratoxydans NBRC 15515.</title>
        <authorList>
            <person name="Hosoyama A."/>
            <person name="Uohara A."/>
            <person name="Ohji S."/>
            <person name="Ichikawa N."/>
        </authorList>
    </citation>
    <scope>NUCLEOTIDE SEQUENCE [LARGE SCALE GENOMIC DNA]</scope>
    <source>
        <strain evidence="3 4">NBRC 15515</strain>
    </source>
</reference>
<feature type="transmembrane region" description="Helical" evidence="2">
    <location>
        <begin position="64"/>
        <end position="86"/>
    </location>
</feature>
<feature type="transmembrane region" description="Helical" evidence="2">
    <location>
        <begin position="33"/>
        <end position="52"/>
    </location>
</feature>
<dbReference type="RefSeq" id="WP_141360869.1">
    <property type="nucleotide sequence ID" value="NZ_BAAAJL010000007.1"/>
</dbReference>
<organism evidence="3 4">
    <name type="scientific">Glutamicibacter uratoxydans</name>
    <name type="common">Arthrobacter uratoxydans</name>
    <dbReference type="NCBI Taxonomy" id="43667"/>
    <lineage>
        <taxon>Bacteria</taxon>
        <taxon>Bacillati</taxon>
        <taxon>Actinomycetota</taxon>
        <taxon>Actinomycetes</taxon>
        <taxon>Micrococcales</taxon>
        <taxon>Micrococcaceae</taxon>
        <taxon>Glutamicibacter</taxon>
    </lineage>
</organism>
<proteinExistence type="predicted"/>
<sequence length="181" mass="20283">MSNNQSSRPVEAANFEDRYTPTLWDYLKANYKLVLIGLGLLIAGAVIGRMFPPFVLDSDFWRDFFTGPPIAGLFAVIAAFVAFSTARSGNRTARKHAEEEEWWNRAEWGIGLALSKEEQEKLVGLKAISVLLDGADKREDALIREVAEEILLHNTAVDNSTQKDENLLNRPQDGEDHGQEH</sequence>
<protein>
    <submittedName>
        <fullName evidence="3">Uncharacterized protein</fullName>
    </submittedName>
</protein>
<evidence type="ECO:0000313" key="4">
    <source>
        <dbReference type="Proteomes" id="UP000316612"/>
    </source>
</evidence>
<accession>A0A4Y4DLQ7</accession>
<evidence type="ECO:0000256" key="1">
    <source>
        <dbReference type="SAM" id="MobiDB-lite"/>
    </source>
</evidence>
<comment type="caution">
    <text evidence="3">The sequence shown here is derived from an EMBL/GenBank/DDBJ whole genome shotgun (WGS) entry which is preliminary data.</text>
</comment>